<dbReference type="SMART" id="SM00337">
    <property type="entry name" value="BCL"/>
    <property type="match status" value="1"/>
</dbReference>
<dbReference type="WBParaSite" id="Csp11.Scaffold628.g7399.t1">
    <property type="protein sequence ID" value="Csp11.Scaffold628.g7399.t1"/>
    <property type="gene ID" value="Csp11.Scaffold628.g7399"/>
</dbReference>
<feature type="short sequence motif" description="BH4" evidence="12">
    <location>
        <begin position="78"/>
        <end position="97"/>
    </location>
</feature>
<dbReference type="GO" id="GO:0001836">
    <property type="term" value="P:release of cytochrome c from mitochondria"/>
    <property type="evidence" value="ECO:0007669"/>
    <property type="project" value="TreeGrafter"/>
</dbReference>
<accession>A0A1I7TMI2</accession>
<dbReference type="GO" id="GO:0008630">
    <property type="term" value="P:intrinsic apoptotic signaling pathway in response to DNA damage"/>
    <property type="evidence" value="ECO:0007669"/>
    <property type="project" value="TreeGrafter"/>
</dbReference>
<dbReference type="Pfam" id="PF00452">
    <property type="entry name" value="Bcl-2"/>
    <property type="match status" value="1"/>
</dbReference>
<dbReference type="PROSITE" id="PS50062">
    <property type="entry name" value="BCL2_FAMILY"/>
    <property type="match status" value="1"/>
</dbReference>
<dbReference type="InterPro" id="IPR003093">
    <property type="entry name" value="Bcl2_BH4"/>
</dbReference>
<dbReference type="PANTHER" id="PTHR11256:SF50">
    <property type="entry name" value="APOPTOSIS REGULATOR CED-9"/>
    <property type="match status" value="1"/>
</dbReference>
<evidence type="ECO:0000256" key="10">
    <source>
        <dbReference type="ARBA" id="ARBA00074753"/>
    </source>
</evidence>
<keyword evidence="13" id="KW-0812">Transmembrane</keyword>
<evidence type="ECO:0000259" key="14">
    <source>
        <dbReference type="PROSITE" id="PS50063"/>
    </source>
</evidence>
<evidence type="ECO:0000256" key="2">
    <source>
        <dbReference type="ARBA" id="ARBA00004318"/>
    </source>
</evidence>
<dbReference type="CDD" id="cd06845">
    <property type="entry name" value="Bcl-2_like"/>
    <property type="match status" value="1"/>
</dbReference>
<dbReference type="InterPro" id="IPR036834">
    <property type="entry name" value="Bcl-2-like_sf"/>
</dbReference>
<evidence type="ECO:0000256" key="4">
    <source>
        <dbReference type="ARBA" id="ARBA00009458"/>
    </source>
</evidence>
<comment type="similarity">
    <text evidence="4">Belongs to the Bcl-2 family.</text>
</comment>
<dbReference type="eggNOG" id="KOG4728">
    <property type="taxonomic scope" value="Eukaryota"/>
</dbReference>
<dbReference type="FunFam" id="1.10.437.10:FF:000022">
    <property type="entry name" value="Apoptosis regulator ced-9"/>
    <property type="match status" value="1"/>
</dbReference>
<keyword evidence="7" id="KW-0496">Mitochondrion</keyword>
<dbReference type="GO" id="GO:0012505">
    <property type="term" value="C:endomembrane system"/>
    <property type="evidence" value="ECO:0007669"/>
    <property type="project" value="UniProtKB-SubCell"/>
</dbReference>
<dbReference type="SMART" id="SM00265">
    <property type="entry name" value="BH4"/>
    <property type="match status" value="1"/>
</dbReference>
<dbReference type="Proteomes" id="UP000095282">
    <property type="component" value="Unplaced"/>
</dbReference>
<keyword evidence="6" id="KW-0770">Synapse</keyword>
<dbReference type="PROSITE" id="PS50063">
    <property type="entry name" value="BH4_2"/>
    <property type="match status" value="1"/>
</dbReference>
<organism evidence="15 16">
    <name type="scientific">Caenorhabditis tropicalis</name>
    <dbReference type="NCBI Taxonomy" id="1561998"/>
    <lineage>
        <taxon>Eukaryota</taxon>
        <taxon>Metazoa</taxon>
        <taxon>Ecdysozoa</taxon>
        <taxon>Nematoda</taxon>
        <taxon>Chromadorea</taxon>
        <taxon>Rhabditida</taxon>
        <taxon>Rhabditina</taxon>
        <taxon>Rhabditomorpha</taxon>
        <taxon>Rhabditoidea</taxon>
        <taxon>Rhabditidae</taxon>
        <taxon>Peloderinae</taxon>
        <taxon>Caenorhabditis</taxon>
    </lineage>
</organism>
<dbReference type="GO" id="GO:0005741">
    <property type="term" value="C:mitochondrial outer membrane"/>
    <property type="evidence" value="ECO:0007669"/>
    <property type="project" value="TreeGrafter"/>
</dbReference>
<reference evidence="16" key="1">
    <citation type="submission" date="2016-11" db="UniProtKB">
        <authorList>
            <consortium name="WormBaseParasite"/>
        </authorList>
    </citation>
    <scope>IDENTIFICATION</scope>
</reference>
<feature type="transmembrane region" description="Helical" evidence="13">
    <location>
        <begin position="252"/>
        <end position="271"/>
    </location>
</feature>
<dbReference type="Pfam" id="PF02180">
    <property type="entry name" value="BH4"/>
    <property type="match status" value="1"/>
</dbReference>
<evidence type="ECO:0000313" key="15">
    <source>
        <dbReference type="Proteomes" id="UP000095282"/>
    </source>
</evidence>
<dbReference type="Gene3D" id="1.10.437.10">
    <property type="entry name" value="Blc2-like"/>
    <property type="match status" value="1"/>
</dbReference>
<evidence type="ECO:0000256" key="6">
    <source>
        <dbReference type="ARBA" id="ARBA00023018"/>
    </source>
</evidence>
<evidence type="ECO:0000256" key="1">
    <source>
        <dbReference type="ARBA" id="ARBA00004184"/>
    </source>
</evidence>
<feature type="domain" description="Apoptosis regulator Bcl-2 family BH4" evidence="14">
    <location>
        <begin position="78"/>
        <end position="97"/>
    </location>
</feature>
<dbReference type="SUPFAM" id="SSF56854">
    <property type="entry name" value="Bcl-2 inhibitors of programmed cell death"/>
    <property type="match status" value="1"/>
</dbReference>
<evidence type="ECO:0000256" key="13">
    <source>
        <dbReference type="SAM" id="Phobius"/>
    </source>
</evidence>
<comment type="subcellular location">
    <subcellularLocation>
        <location evidence="1">Endomembrane system</location>
        <topology evidence="1">Peripheral membrane protein</topology>
    </subcellularLocation>
    <subcellularLocation>
        <location evidence="2">Mitochondrion membrane</location>
        <topology evidence="2">Peripheral membrane protein</topology>
    </subcellularLocation>
    <subcellularLocation>
        <location evidence="3">Perikaryon</location>
    </subcellularLocation>
    <subcellularLocation>
        <location evidence="9">Synapse</location>
    </subcellularLocation>
</comment>
<evidence type="ECO:0000313" key="16">
    <source>
        <dbReference type="WBParaSite" id="Csp11.Scaffold628.g7399.t1"/>
    </source>
</evidence>
<keyword evidence="15" id="KW-1185">Reference proteome</keyword>
<dbReference type="AlphaFoldDB" id="A0A1I7TMI2"/>
<dbReference type="InterPro" id="IPR046371">
    <property type="entry name" value="Bcl-2_BH1-3"/>
</dbReference>
<evidence type="ECO:0000256" key="7">
    <source>
        <dbReference type="ARBA" id="ARBA00023128"/>
    </source>
</evidence>
<keyword evidence="8 13" id="KW-0472">Membrane</keyword>
<dbReference type="GO" id="GO:0097192">
    <property type="term" value="P:extrinsic apoptotic signaling pathway in absence of ligand"/>
    <property type="evidence" value="ECO:0007669"/>
    <property type="project" value="TreeGrafter"/>
</dbReference>
<evidence type="ECO:0000256" key="9">
    <source>
        <dbReference type="ARBA" id="ARBA00034103"/>
    </source>
</evidence>
<sequence length="274" mass="31035">MATSINMENSQNSFRRRTMATSEIKELLSTKGVEPVDFGINNVSNAPSSSVTSTTRRLSIGERPQGDIYDWEEPRLDIKGFVVDYFTFRINKEGFDWYDAPALPEGVQKEHEMMRSLGTIFESKHLESLENFAEQLLAFPKITFSLYQEVVQTVGNAQSTPCPMSYGRLVGIIAFGGMVAAKMMESSELRGQVQNLLMYTSLFIKTRIRQSWKEHDRSWAGFMILGKQMKEDHERKEHGKELEGRFKTITSWSVGAVAVIGLALVGGRIVLNYR</sequence>
<dbReference type="GO" id="GO:0045202">
    <property type="term" value="C:synapse"/>
    <property type="evidence" value="ECO:0007669"/>
    <property type="project" value="UniProtKB-SubCell"/>
</dbReference>
<proteinExistence type="inferred from homology"/>
<dbReference type="STRING" id="1561998.A0A1I7TMI2"/>
<name>A0A1I7TMI2_9PELO</name>
<evidence type="ECO:0000256" key="12">
    <source>
        <dbReference type="PROSITE-ProRule" id="PRU00025"/>
    </source>
</evidence>
<evidence type="ECO:0000256" key="11">
    <source>
        <dbReference type="ARBA" id="ARBA00081340"/>
    </source>
</evidence>
<keyword evidence="5 12" id="KW-0053">Apoptosis</keyword>
<dbReference type="GO" id="GO:0051400">
    <property type="term" value="F:BH domain binding"/>
    <property type="evidence" value="ECO:0007669"/>
    <property type="project" value="TreeGrafter"/>
</dbReference>
<dbReference type="InterPro" id="IPR002475">
    <property type="entry name" value="Bcl2-like"/>
</dbReference>
<dbReference type="GO" id="GO:0042981">
    <property type="term" value="P:regulation of apoptotic process"/>
    <property type="evidence" value="ECO:0007669"/>
    <property type="project" value="InterPro"/>
</dbReference>
<dbReference type="PANTHER" id="PTHR11256">
    <property type="entry name" value="BCL-2 RELATED"/>
    <property type="match status" value="1"/>
</dbReference>
<evidence type="ECO:0000256" key="5">
    <source>
        <dbReference type="ARBA" id="ARBA00022703"/>
    </source>
</evidence>
<keyword evidence="13" id="KW-1133">Transmembrane helix</keyword>
<protein>
    <recommendedName>
        <fullName evidence="10">Apoptosis regulator ced-9</fullName>
    </recommendedName>
    <alternativeName>
        <fullName evidence="11">Cell death protein 9</fullName>
    </alternativeName>
</protein>
<dbReference type="InterPro" id="IPR026298">
    <property type="entry name" value="Bcl-2_fam"/>
</dbReference>
<evidence type="ECO:0000256" key="8">
    <source>
        <dbReference type="ARBA" id="ARBA00023136"/>
    </source>
</evidence>
<dbReference type="GO" id="GO:0043204">
    <property type="term" value="C:perikaryon"/>
    <property type="evidence" value="ECO:0007669"/>
    <property type="project" value="UniProtKB-SubCell"/>
</dbReference>
<evidence type="ECO:0000256" key="3">
    <source>
        <dbReference type="ARBA" id="ARBA00004484"/>
    </source>
</evidence>